<proteinExistence type="predicted"/>
<accession>A0A6J4UTF3</accession>
<feature type="region of interest" description="Disordered" evidence="1">
    <location>
        <begin position="37"/>
        <end position="57"/>
    </location>
</feature>
<dbReference type="EMBL" id="CADCWK010000141">
    <property type="protein sequence ID" value="CAA9557650.1"/>
    <property type="molecule type" value="Genomic_DNA"/>
</dbReference>
<gene>
    <name evidence="2" type="ORF">AVDCRST_MAG33-1404</name>
</gene>
<name>A0A6J4UTF3_9BACT</name>
<evidence type="ECO:0000256" key="1">
    <source>
        <dbReference type="SAM" id="MobiDB-lite"/>
    </source>
</evidence>
<organism evidence="2">
    <name type="scientific">uncultured Thermomicrobiales bacterium</name>
    <dbReference type="NCBI Taxonomy" id="1645740"/>
    <lineage>
        <taxon>Bacteria</taxon>
        <taxon>Pseudomonadati</taxon>
        <taxon>Thermomicrobiota</taxon>
        <taxon>Thermomicrobia</taxon>
        <taxon>Thermomicrobiales</taxon>
        <taxon>environmental samples</taxon>
    </lineage>
</organism>
<evidence type="ECO:0000313" key="2">
    <source>
        <dbReference type="EMBL" id="CAA9557650.1"/>
    </source>
</evidence>
<protein>
    <submittedName>
        <fullName evidence="2">Uncharacterized protein</fullName>
    </submittedName>
</protein>
<reference evidence="2" key="1">
    <citation type="submission" date="2020-02" db="EMBL/GenBank/DDBJ databases">
        <authorList>
            <person name="Meier V. D."/>
        </authorList>
    </citation>
    <scope>NUCLEOTIDE SEQUENCE</scope>
    <source>
        <strain evidence="2">AVDCRST_MAG33</strain>
    </source>
</reference>
<dbReference type="AlphaFoldDB" id="A0A6J4UTF3"/>
<sequence>MGTHTAIVGPDGTVQVLVDEARPGETVVVTIERATHPIAPPDVDRRRSTPTNADQHEELTVRTADTPEKKERLIQRWLEIGRANRARLTPEQLDDLNGDWLYDENGLPK</sequence>